<dbReference type="GO" id="GO:0005634">
    <property type="term" value="C:nucleus"/>
    <property type="evidence" value="ECO:0007669"/>
    <property type="project" value="UniProtKB-SubCell"/>
</dbReference>
<comment type="subcellular location">
    <subcellularLocation>
        <location evidence="1">Nucleus</location>
    </subcellularLocation>
</comment>
<dbReference type="InterPro" id="IPR001510">
    <property type="entry name" value="Znf_PARP"/>
</dbReference>
<keyword evidence="4" id="KW-0862">Zinc</keyword>
<feature type="region of interest" description="Disordered" evidence="6">
    <location>
        <begin position="98"/>
        <end position="151"/>
    </location>
</feature>
<evidence type="ECO:0000256" key="5">
    <source>
        <dbReference type="ARBA" id="ARBA00023242"/>
    </source>
</evidence>
<dbReference type="GO" id="GO:0003677">
    <property type="term" value="F:DNA binding"/>
    <property type="evidence" value="ECO:0007669"/>
    <property type="project" value="InterPro"/>
</dbReference>
<dbReference type="SUPFAM" id="SSF57716">
    <property type="entry name" value="Glucocorticoid receptor-like (DNA-binding domain)"/>
    <property type="match status" value="1"/>
</dbReference>
<protein>
    <recommendedName>
        <fullName evidence="7">PARP-type domain-containing protein</fullName>
    </recommendedName>
</protein>
<evidence type="ECO:0000313" key="9">
    <source>
        <dbReference type="Proteomes" id="UP000193986"/>
    </source>
</evidence>
<evidence type="ECO:0000313" key="8">
    <source>
        <dbReference type="EMBL" id="ORY24675.1"/>
    </source>
</evidence>
<evidence type="ECO:0000256" key="6">
    <source>
        <dbReference type="SAM" id="MobiDB-lite"/>
    </source>
</evidence>
<dbReference type="SMART" id="SM01336">
    <property type="entry name" value="zf-PARP"/>
    <property type="match status" value="1"/>
</dbReference>
<accession>A0A1Y2ART6</accession>
<organism evidence="8 9">
    <name type="scientific">Naematelia encephala</name>
    <dbReference type="NCBI Taxonomy" id="71784"/>
    <lineage>
        <taxon>Eukaryota</taxon>
        <taxon>Fungi</taxon>
        <taxon>Dikarya</taxon>
        <taxon>Basidiomycota</taxon>
        <taxon>Agaricomycotina</taxon>
        <taxon>Tremellomycetes</taxon>
        <taxon>Tremellales</taxon>
        <taxon>Naemateliaceae</taxon>
        <taxon>Naematelia</taxon>
    </lineage>
</organism>
<dbReference type="Pfam" id="PF00645">
    <property type="entry name" value="zf-PARP"/>
    <property type="match status" value="1"/>
</dbReference>
<gene>
    <name evidence="8" type="ORF">BCR39DRAFT_546121</name>
</gene>
<sequence>MPTGYRLEIASRSQASCNGRKPCKGSKIEKGTLRLGTWVEIQGHGAFKWRHWGCTTPEVIGHLKRDFEKPSDVDGFEELPEMYQEKFIKAWEVEHVEDEDIPATARLPTPPPGEEGEAETPKKKTPKKAKQPADGEADGDKPKKPRKVSFP</sequence>
<dbReference type="InParanoid" id="A0A1Y2ART6"/>
<feature type="domain" description="PARP-type" evidence="7">
    <location>
        <begin position="5"/>
        <end position="92"/>
    </location>
</feature>
<dbReference type="EMBL" id="MCFC01000065">
    <property type="protein sequence ID" value="ORY24675.1"/>
    <property type="molecule type" value="Genomic_DNA"/>
</dbReference>
<dbReference type="AlphaFoldDB" id="A0A1Y2ART6"/>
<dbReference type="GO" id="GO:0008270">
    <property type="term" value="F:zinc ion binding"/>
    <property type="evidence" value="ECO:0007669"/>
    <property type="project" value="UniProtKB-KW"/>
</dbReference>
<dbReference type="Gene3D" id="3.30.1740.10">
    <property type="entry name" value="Zinc finger, PARP-type"/>
    <property type="match status" value="1"/>
</dbReference>
<evidence type="ECO:0000256" key="3">
    <source>
        <dbReference type="ARBA" id="ARBA00022771"/>
    </source>
</evidence>
<evidence type="ECO:0000256" key="1">
    <source>
        <dbReference type="ARBA" id="ARBA00004123"/>
    </source>
</evidence>
<name>A0A1Y2ART6_9TREE</name>
<dbReference type="InterPro" id="IPR036957">
    <property type="entry name" value="Znf_PARP_sf"/>
</dbReference>
<comment type="caution">
    <text evidence="8">The sequence shown here is derived from an EMBL/GenBank/DDBJ whole genome shotgun (WGS) entry which is preliminary data.</text>
</comment>
<keyword evidence="5" id="KW-0539">Nucleus</keyword>
<dbReference type="PROSITE" id="PS50064">
    <property type="entry name" value="ZF_PARP_2"/>
    <property type="match status" value="1"/>
</dbReference>
<proteinExistence type="predicted"/>
<evidence type="ECO:0000256" key="2">
    <source>
        <dbReference type="ARBA" id="ARBA00022723"/>
    </source>
</evidence>
<evidence type="ECO:0000256" key="4">
    <source>
        <dbReference type="ARBA" id="ARBA00022833"/>
    </source>
</evidence>
<keyword evidence="3" id="KW-0863">Zinc-finger</keyword>
<dbReference type="OrthoDB" id="429950at2759"/>
<dbReference type="Proteomes" id="UP000193986">
    <property type="component" value="Unassembled WGS sequence"/>
</dbReference>
<reference evidence="8 9" key="1">
    <citation type="submission" date="2016-07" db="EMBL/GenBank/DDBJ databases">
        <title>Pervasive Adenine N6-methylation of Active Genes in Fungi.</title>
        <authorList>
            <consortium name="DOE Joint Genome Institute"/>
            <person name="Mondo S.J."/>
            <person name="Dannebaum R.O."/>
            <person name="Kuo R.C."/>
            <person name="Labutti K."/>
            <person name="Haridas S."/>
            <person name="Kuo A."/>
            <person name="Salamov A."/>
            <person name="Ahrendt S.R."/>
            <person name="Lipzen A."/>
            <person name="Sullivan W."/>
            <person name="Andreopoulos W.B."/>
            <person name="Clum A."/>
            <person name="Lindquist E."/>
            <person name="Daum C."/>
            <person name="Ramamoorthy G.K."/>
            <person name="Gryganskyi A."/>
            <person name="Culley D."/>
            <person name="Magnuson J.K."/>
            <person name="James T.Y."/>
            <person name="O'Malley M.A."/>
            <person name="Stajich J.E."/>
            <person name="Spatafora J.W."/>
            <person name="Visel A."/>
            <person name="Grigoriev I.V."/>
        </authorList>
    </citation>
    <scope>NUCLEOTIDE SEQUENCE [LARGE SCALE GENOMIC DNA]</scope>
    <source>
        <strain evidence="8 9">68-887.2</strain>
    </source>
</reference>
<keyword evidence="2" id="KW-0479">Metal-binding</keyword>
<keyword evidence="9" id="KW-1185">Reference proteome</keyword>
<dbReference type="STRING" id="71784.A0A1Y2ART6"/>
<evidence type="ECO:0000259" key="7">
    <source>
        <dbReference type="PROSITE" id="PS50064"/>
    </source>
</evidence>